<comment type="similarity">
    <text evidence="2 7">Belongs to the MgtC/SapB family.</text>
</comment>
<sequence>MNIDQIFTVAPFSWSELGAAILCGLIVGLERQLRGKPVGIRTSALIVLGTYLFIALSMHLTSAVTDPSRIIGQVVTGVGFLGAGVMLAKDGIVVGVTSAATIWALAAVGVCIPIVGEMVAIKLSVLIVMILYGVDVLEDYSAIFTRGVHSRFSDWRQKSGARRRNGSE</sequence>
<dbReference type="InterPro" id="IPR003416">
    <property type="entry name" value="MgtC/SapB/SrpB/YhiD_fam"/>
</dbReference>
<dbReference type="EMBL" id="JABMOJ010000107">
    <property type="protein sequence ID" value="NQV64297.1"/>
    <property type="molecule type" value="Genomic_DNA"/>
</dbReference>
<feature type="transmembrane region" description="Helical" evidence="7">
    <location>
        <begin position="39"/>
        <end position="58"/>
    </location>
</feature>
<evidence type="ECO:0000256" key="3">
    <source>
        <dbReference type="ARBA" id="ARBA00022475"/>
    </source>
</evidence>
<evidence type="ECO:0000259" key="8">
    <source>
        <dbReference type="Pfam" id="PF02308"/>
    </source>
</evidence>
<protein>
    <recommendedName>
        <fullName evidence="7">Protein MgtC</fullName>
    </recommendedName>
</protein>
<feature type="transmembrane region" description="Helical" evidence="7">
    <location>
        <begin position="6"/>
        <end position="27"/>
    </location>
</feature>
<dbReference type="PANTHER" id="PTHR33778:SF1">
    <property type="entry name" value="MAGNESIUM TRANSPORTER YHID-RELATED"/>
    <property type="match status" value="1"/>
</dbReference>
<keyword evidence="6 7" id="KW-0472">Membrane</keyword>
<feature type="transmembrane region" description="Helical" evidence="7">
    <location>
        <begin position="100"/>
        <end position="132"/>
    </location>
</feature>
<keyword evidence="3" id="KW-1003">Cell membrane</keyword>
<accession>A0A972VXA9</accession>
<keyword evidence="5 7" id="KW-1133">Transmembrane helix</keyword>
<dbReference type="AlphaFoldDB" id="A0A972VXA9"/>
<dbReference type="GO" id="GO:0005886">
    <property type="term" value="C:plasma membrane"/>
    <property type="evidence" value="ECO:0007669"/>
    <property type="project" value="UniProtKB-SubCell"/>
</dbReference>
<evidence type="ECO:0000256" key="4">
    <source>
        <dbReference type="ARBA" id="ARBA00022692"/>
    </source>
</evidence>
<organism evidence="9 10">
    <name type="scientific">SAR86 cluster bacterium</name>
    <dbReference type="NCBI Taxonomy" id="2030880"/>
    <lineage>
        <taxon>Bacteria</taxon>
        <taxon>Pseudomonadati</taxon>
        <taxon>Pseudomonadota</taxon>
        <taxon>Gammaproteobacteria</taxon>
        <taxon>SAR86 cluster</taxon>
    </lineage>
</organism>
<evidence type="ECO:0000256" key="1">
    <source>
        <dbReference type="ARBA" id="ARBA00004651"/>
    </source>
</evidence>
<keyword evidence="7" id="KW-0997">Cell inner membrane</keyword>
<evidence type="ECO:0000256" key="6">
    <source>
        <dbReference type="ARBA" id="ARBA00023136"/>
    </source>
</evidence>
<feature type="domain" description="MgtC/SapB/SrpB/YhiD N-terminal" evidence="8">
    <location>
        <begin position="17"/>
        <end position="139"/>
    </location>
</feature>
<feature type="transmembrane region" description="Helical" evidence="7">
    <location>
        <begin position="70"/>
        <end position="88"/>
    </location>
</feature>
<evidence type="ECO:0000256" key="7">
    <source>
        <dbReference type="RuleBase" id="RU365041"/>
    </source>
</evidence>
<reference evidence="9" key="1">
    <citation type="submission" date="2020-05" db="EMBL/GenBank/DDBJ databases">
        <title>Sulfur intermediates as new biogeochemical hubs in an aquatic model microbial ecosystem.</title>
        <authorList>
            <person name="Vigneron A."/>
        </authorList>
    </citation>
    <scope>NUCLEOTIDE SEQUENCE</scope>
    <source>
        <strain evidence="9">Bin.250</strain>
    </source>
</reference>
<dbReference type="Pfam" id="PF02308">
    <property type="entry name" value="MgtC"/>
    <property type="match status" value="1"/>
</dbReference>
<proteinExistence type="inferred from homology"/>
<comment type="subcellular location">
    <subcellularLocation>
        <location evidence="7">Cell inner membrane</location>
        <topology evidence="7">Multi-pass membrane protein</topology>
    </subcellularLocation>
    <subcellularLocation>
        <location evidence="1">Cell membrane</location>
        <topology evidence="1">Multi-pass membrane protein</topology>
    </subcellularLocation>
</comment>
<evidence type="ECO:0000256" key="2">
    <source>
        <dbReference type="ARBA" id="ARBA00009298"/>
    </source>
</evidence>
<dbReference type="Proteomes" id="UP000754644">
    <property type="component" value="Unassembled WGS sequence"/>
</dbReference>
<comment type="caution">
    <text evidence="9">The sequence shown here is derived from an EMBL/GenBank/DDBJ whole genome shotgun (WGS) entry which is preliminary data.</text>
</comment>
<evidence type="ECO:0000313" key="9">
    <source>
        <dbReference type="EMBL" id="NQV64297.1"/>
    </source>
</evidence>
<evidence type="ECO:0000313" key="10">
    <source>
        <dbReference type="Proteomes" id="UP000754644"/>
    </source>
</evidence>
<dbReference type="PRINTS" id="PR01837">
    <property type="entry name" value="MGTCSAPBPROT"/>
</dbReference>
<evidence type="ECO:0000256" key="5">
    <source>
        <dbReference type="ARBA" id="ARBA00022989"/>
    </source>
</evidence>
<name>A0A972VXA9_9GAMM</name>
<keyword evidence="4 7" id="KW-0812">Transmembrane</keyword>
<dbReference type="InterPro" id="IPR049177">
    <property type="entry name" value="MgtC_SapB_SrpB_YhiD_N"/>
</dbReference>
<gene>
    <name evidence="9" type="ORF">HQ497_02930</name>
</gene>
<dbReference type="PANTHER" id="PTHR33778">
    <property type="entry name" value="PROTEIN MGTC"/>
    <property type="match status" value="1"/>
</dbReference>